<dbReference type="EMBL" id="BKCJ010006564">
    <property type="protein sequence ID" value="GEU72799.1"/>
    <property type="molecule type" value="Genomic_DNA"/>
</dbReference>
<feature type="compositionally biased region" description="Acidic residues" evidence="1">
    <location>
        <begin position="45"/>
        <end position="63"/>
    </location>
</feature>
<accession>A0A6L2MH44</accession>
<evidence type="ECO:0000313" key="2">
    <source>
        <dbReference type="EMBL" id="GEU72799.1"/>
    </source>
</evidence>
<comment type="caution">
    <text evidence="2">The sequence shown here is derived from an EMBL/GenBank/DDBJ whole genome shotgun (WGS) entry which is preliminary data.</text>
</comment>
<feature type="region of interest" description="Disordered" evidence="1">
    <location>
        <begin position="1"/>
        <end position="135"/>
    </location>
</feature>
<feature type="compositionally biased region" description="Polar residues" evidence="1">
    <location>
        <begin position="1"/>
        <end position="10"/>
    </location>
</feature>
<evidence type="ECO:0000256" key="1">
    <source>
        <dbReference type="SAM" id="MobiDB-lite"/>
    </source>
</evidence>
<feature type="compositionally biased region" description="Acidic residues" evidence="1">
    <location>
        <begin position="71"/>
        <end position="87"/>
    </location>
</feature>
<feature type="compositionally biased region" description="Basic and acidic residues" evidence="1">
    <location>
        <begin position="88"/>
        <end position="117"/>
    </location>
</feature>
<reference evidence="2" key="1">
    <citation type="journal article" date="2019" name="Sci. Rep.">
        <title>Draft genome of Tanacetum cinerariifolium, the natural source of mosquito coil.</title>
        <authorList>
            <person name="Yamashiro T."/>
            <person name="Shiraishi A."/>
            <person name="Satake H."/>
            <person name="Nakayama K."/>
        </authorList>
    </citation>
    <scope>NUCLEOTIDE SEQUENCE</scope>
</reference>
<sequence>MNDQQLNEQPTPSPSADEGTSVSPGVLNVPTYDFNDEQISWKSIDDEDDDDVDDQSNDDEHNDDGDRQSNDDEDDDGDSQGDDDQHDNDEQTKSDNDGDDFVHPKLSTHDDKERHDDDDYGEVTQGGNDEDEKMDEVEEVNELYRDVNINLEGRDNEMTDIPQTNLQGSQVTKDAHVILTTVTPKAQQQSSSISSGFISNMLNLNLDTGIDSILNLNTESTSLVDFPITTNVKIHPSSLTTLPHPPIPLIQPRYQTAEPIPIMVLSPSLQNLLTFSSLFKFEDRAKDLEDDFSEFKQTNRFAEAVSSILGIVNSYLSNKMNEAVKTDV</sequence>
<proteinExistence type="predicted"/>
<gene>
    <name evidence="2" type="ORF">Tci_044777</name>
</gene>
<organism evidence="2">
    <name type="scientific">Tanacetum cinerariifolium</name>
    <name type="common">Dalmatian daisy</name>
    <name type="synonym">Chrysanthemum cinerariifolium</name>
    <dbReference type="NCBI Taxonomy" id="118510"/>
    <lineage>
        <taxon>Eukaryota</taxon>
        <taxon>Viridiplantae</taxon>
        <taxon>Streptophyta</taxon>
        <taxon>Embryophyta</taxon>
        <taxon>Tracheophyta</taxon>
        <taxon>Spermatophyta</taxon>
        <taxon>Magnoliopsida</taxon>
        <taxon>eudicotyledons</taxon>
        <taxon>Gunneridae</taxon>
        <taxon>Pentapetalae</taxon>
        <taxon>asterids</taxon>
        <taxon>campanulids</taxon>
        <taxon>Asterales</taxon>
        <taxon>Asteraceae</taxon>
        <taxon>Asteroideae</taxon>
        <taxon>Anthemideae</taxon>
        <taxon>Anthemidinae</taxon>
        <taxon>Tanacetum</taxon>
    </lineage>
</organism>
<dbReference type="AlphaFoldDB" id="A0A6L2MH44"/>
<name>A0A6L2MH44_TANCI</name>
<protein>
    <submittedName>
        <fullName evidence="2">Uncharacterized protein</fullName>
    </submittedName>
</protein>